<feature type="transmembrane region" description="Helical" evidence="12">
    <location>
        <begin position="319"/>
        <end position="336"/>
    </location>
</feature>
<dbReference type="PANTHER" id="PTHR23289:SF2">
    <property type="entry name" value="CYTOCHROME C OXIDASE ASSEMBLY PROTEIN COX15 HOMOLOG"/>
    <property type="match status" value="1"/>
</dbReference>
<feature type="binding site" description="axial binding residue" evidence="12">
    <location>
        <position position="260"/>
    </location>
    <ligand>
        <name>heme</name>
        <dbReference type="ChEBI" id="CHEBI:30413"/>
    </ligand>
    <ligandPart>
        <name>Fe</name>
        <dbReference type="ChEBI" id="CHEBI:18248"/>
    </ligandPart>
</feature>
<evidence type="ECO:0000256" key="5">
    <source>
        <dbReference type="ARBA" id="ARBA00022989"/>
    </source>
</evidence>
<keyword evidence="5 12" id="KW-1133">Transmembrane helix</keyword>
<name>A0ABS0EGC9_9FLAO</name>
<protein>
    <recommendedName>
        <fullName evidence="12">Heme A synthase</fullName>
        <shortName evidence="12">HAS</shortName>
        <ecNumber evidence="12">1.17.99.9</ecNumber>
    </recommendedName>
    <alternativeName>
        <fullName evidence="12">Cytochrome aa3-controlling protein</fullName>
    </alternativeName>
</protein>
<keyword evidence="14" id="KW-1185">Reference proteome</keyword>
<dbReference type="InterPro" id="IPR023754">
    <property type="entry name" value="HemeA_Synthase_type2"/>
</dbReference>
<evidence type="ECO:0000256" key="8">
    <source>
        <dbReference type="ARBA" id="ARBA00023133"/>
    </source>
</evidence>
<evidence type="ECO:0000256" key="4">
    <source>
        <dbReference type="ARBA" id="ARBA00022723"/>
    </source>
</evidence>
<comment type="similarity">
    <text evidence="12">Belongs to the COX15/CtaA family. Type 2 subfamily.</text>
</comment>
<feature type="transmembrane region" description="Helical" evidence="12">
    <location>
        <begin position="290"/>
        <end position="313"/>
    </location>
</feature>
<feature type="transmembrane region" description="Helical" evidence="12">
    <location>
        <begin position="258"/>
        <end position="278"/>
    </location>
</feature>
<evidence type="ECO:0000256" key="7">
    <source>
        <dbReference type="ARBA" id="ARBA00023004"/>
    </source>
</evidence>
<dbReference type="PANTHER" id="PTHR23289">
    <property type="entry name" value="CYTOCHROME C OXIDASE ASSEMBLY PROTEIN COX15"/>
    <property type="match status" value="1"/>
</dbReference>
<keyword evidence="7 12" id="KW-0408">Iron</keyword>
<dbReference type="HAMAP" id="MF_01665">
    <property type="entry name" value="HemeA_synth_type2"/>
    <property type="match status" value="1"/>
</dbReference>
<feature type="transmembrane region" description="Helical" evidence="12">
    <location>
        <begin position="12"/>
        <end position="32"/>
    </location>
</feature>
<organism evidence="13 14">
    <name type="scientific">Winogradskyella marina</name>
    <dbReference type="NCBI Taxonomy" id="2785530"/>
    <lineage>
        <taxon>Bacteria</taxon>
        <taxon>Pseudomonadati</taxon>
        <taxon>Bacteroidota</taxon>
        <taxon>Flavobacteriia</taxon>
        <taxon>Flavobacteriales</taxon>
        <taxon>Flavobacteriaceae</taxon>
        <taxon>Winogradskyella</taxon>
    </lineage>
</organism>
<reference evidence="13 14" key="1">
    <citation type="submission" date="2020-11" db="EMBL/GenBank/DDBJ databases">
        <title>Winogradskyella marina sp. nov., isolated from marine sediment.</title>
        <authorList>
            <person name="Bo J."/>
            <person name="Wang S."/>
            <person name="Song X."/>
            <person name="Du Z."/>
        </authorList>
    </citation>
    <scope>NUCLEOTIDE SEQUENCE [LARGE SCALE GENOMIC DNA]</scope>
    <source>
        <strain evidence="13 14">F6397</strain>
    </source>
</reference>
<evidence type="ECO:0000256" key="1">
    <source>
        <dbReference type="ARBA" id="ARBA00001970"/>
    </source>
</evidence>
<comment type="subcellular location">
    <subcellularLocation>
        <location evidence="12">Cell membrane</location>
        <topology evidence="12">Multi-pass membrane protein</topology>
    </subcellularLocation>
    <subcellularLocation>
        <location evidence="2">Membrane</location>
        <topology evidence="2">Multi-pass membrane protein</topology>
    </subcellularLocation>
</comment>
<comment type="pathway">
    <text evidence="10 12">Porphyrin-containing compound metabolism; heme A biosynthesis; heme A from heme O: step 1/1.</text>
</comment>
<comment type="subunit">
    <text evidence="12">Interacts with CtaB.</text>
</comment>
<evidence type="ECO:0000313" key="13">
    <source>
        <dbReference type="EMBL" id="MBF8149477.1"/>
    </source>
</evidence>
<feature type="transmembrane region" description="Helical" evidence="12">
    <location>
        <begin position="159"/>
        <end position="182"/>
    </location>
</feature>
<evidence type="ECO:0000256" key="9">
    <source>
        <dbReference type="ARBA" id="ARBA00023136"/>
    </source>
</evidence>
<dbReference type="Proteomes" id="UP000611215">
    <property type="component" value="Unassembled WGS sequence"/>
</dbReference>
<feature type="transmembrane region" description="Helical" evidence="12">
    <location>
        <begin position="92"/>
        <end position="114"/>
    </location>
</feature>
<evidence type="ECO:0000256" key="6">
    <source>
        <dbReference type="ARBA" id="ARBA00023002"/>
    </source>
</evidence>
<evidence type="ECO:0000256" key="10">
    <source>
        <dbReference type="ARBA" id="ARBA00044501"/>
    </source>
</evidence>
<evidence type="ECO:0000256" key="2">
    <source>
        <dbReference type="ARBA" id="ARBA00004141"/>
    </source>
</evidence>
<sequence>MASQKKENKAVIYWLLTGCILIFIMVIVGGITRLTHSGLSISNYKLISGTIPPMNEVEWNEAFELYKQYPEYQKLHNHFGLEEFKDIYFWEWIHRVIGRFIGLVFIIPFIYFLIKKRLSKSTFKKSLVLLFLGGFQGFLGWYMVKSGLVDKPNVSHFRLAAHLTTAFLTFAYTFWVALDLMFPDKKVIDKKFRNFIRIGLAVLILQIIYGAFVAGLDAGWIHNHWPLMNEGKLMHETVLIEHSPTYLNFIEGKSGVQFVHRTLAYVVVIFILAIWYKAKRMTLTTLQTKGINLLLIMVGVQFLLGVFTLLLAVPVWLGVLHQVGAFILLSAMTFTLHRFTK</sequence>
<evidence type="ECO:0000256" key="3">
    <source>
        <dbReference type="ARBA" id="ARBA00022692"/>
    </source>
</evidence>
<keyword evidence="12" id="KW-1003">Cell membrane</keyword>
<keyword evidence="8 12" id="KW-0350">Heme biosynthesis</keyword>
<accession>A0ABS0EGC9</accession>
<comment type="function">
    <text evidence="12">Catalyzes the conversion of heme O to heme A by two successive hydroxylations of the methyl group at C8. The first hydroxylation forms heme I, the second hydroxylation results in an unstable dihydroxymethyl group, which spontaneously dehydrates, resulting in the formyl group of heme A.</text>
</comment>
<evidence type="ECO:0000313" key="14">
    <source>
        <dbReference type="Proteomes" id="UP000611215"/>
    </source>
</evidence>
<proteinExistence type="inferred from homology"/>
<comment type="caution">
    <text evidence="13">The sequence shown here is derived from an EMBL/GenBank/DDBJ whole genome shotgun (WGS) entry which is preliminary data.</text>
</comment>
<feature type="binding site" description="axial binding residue" evidence="12">
    <location>
        <position position="321"/>
    </location>
    <ligand>
        <name>heme</name>
        <dbReference type="ChEBI" id="CHEBI:30413"/>
    </ligand>
    <ligandPart>
        <name>Fe</name>
        <dbReference type="ChEBI" id="CHEBI:18248"/>
    </ligandPart>
</feature>
<keyword evidence="9 12" id="KW-0472">Membrane</keyword>
<feature type="transmembrane region" description="Helical" evidence="12">
    <location>
        <begin position="194"/>
        <end position="216"/>
    </location>
</feature>
<keyword evidence="4 12" id="KW-0479">Metal-binding</keyword>
<evidence type="ECO:0000256" key="11">
    <source>
        <dbReference type="ARBA" id="ARBA00048044"/>
    </source>
</evidence>
<dbReference type="EMBL" id="JADOET010000003">
    <property type="protein sequence ID" value="MBF8149477.1"/>
    <property type="molecule type" value="Genomic_DNA"/>
</dbReference>
<gene>
    <name evidence="12" type="primary">ctaA</name>
    <name evidence="13" type="ORF">ITJ86_06185</name>
</gene>
<dbReference type="Pfam" id="PF02628">
    <property type="entry name" value="COX15-CtaA"/>
    <property type="match status" value="1"/>
</dbReference>
<dbReference type="EC" id="1.17.99.9" evidence="12"/>
<evidence type="ECO:0000256" key="12">
    <source>
        <dbReference type="HAMAP-Rule" id="MF_01665"/>
    </source>
</evidence>
<comment type="cofactor">
    <cofactor evidence="1 12">
        <name>heme b</name>
        <dbReference type="ChEBI" id="CHEBI:60344"/>
    </cofactor>
</comment>
<feature type="transmembrane region" description="Helical" evidence="12">
    <location>
        <begin position="126"/>
        <end position="144"/>
    </location>
</feature>
<keyword evidence="3 12" id="KW-0812">Transmembrane</keyword>
<dbReference type="RefSeq" id="WP_195870747.1">
    <property type="nucleotide sequence ID" value="NZ_JADOET010000003.1"/>
</dbReference>
<dbReference type="InterPro" id="IPR003780">
    <property type="entry name" value="COX15/CtaA_fam"/>
</dbReference>
<keyword evidence="6 12" id="KW-0560">Oxidoreductase</keyword>
<comment type="catalytic activity">
    <reaction evidence="11">
        <text>Fe(II)-heme o + 2 A + H2O = Fe(II)-heme a + 2 AH2</text>
        <dbReference type="Rhea" id="RHEA:63388"/>
        <dbReference type="ChEBI" id="CHEBI:13193"/>
        <dbReference type="ChEBI" id="CHEBI:15377"/>
        <dbReference type="ChEBI" id="CHEBI:17499"/>
        <dbReference type="ChEBI" id="CHEBI:60530"/>
        <dbReference type="ChEBI" id="CHEBI:61715"/>
        <dbReference type="EC" id="1.17.99.9"/>
    </reaction>
    <physiologicalReaction direction="left-to-right" evidence="11">
        <dbReference type="Rhea" id="RHEA:63389"/>
    </physiologicalReaction>
</comment>